<dbReference type="STRING" id="1642647.PSM36_2265"/>
<dbReference type="GO" id="GO:0003677">
    <property type="term" value="F:DNA binding"/>
    <property type="evidence" value="ECO:0007669"/>
    <property type="project" value="InterPro"/>
</dbReference>
<keyword evidence="2" id="KW-0489">Methyltransferase</keyword>
<accession>A0A1R3T1S9</accession>
<dbReference type="Proteomes" id="UP000187464">
    <property type="component" value="Chromosome I"/>
</dbReference>
<dbReference type="GO" id="GO:0032259">
    <property type="term" value="P:methylation"/>
    <property type="evidence" value="ECO:0007669"/>
    <property type="project" value="UniProtKB-KW"/>
</dbReference>
<gene>
    <name evidence="5" type="ORF">PSM36_2265</name>
</gene>
<dbReference type="InterPro" id="IPR029063">
    <property type="entry name" value="SAM-dependent_MTases_sf"/>
</dbReference>
<dbReference type="SUPFAM" id="SSF53335">
    <property type="entry name" value="S-adenosyl-L-methionine-dependent methyltransferases"/>
    <property type="match status" value="2"/>
</dbReference>
<feature type="domain" description="DNA methylase N-4/N-6" evidence="4">
    <location>
        <begin position="121"/>
        <end position="173"/>
    </location>
</feature>
<dbReference type="GO" id="GO:0008170">
    <property type="term" value="F:N-methyltransferase activity"/>
    <property type="evidence" value="ECO:0007669"/>
    <property type="project" value="InterPro"/>
</dbReference>
<dbReference type="AlphaFoldDB" id="A0A1R3T1S9"/>
<evidence type="ECO:0000256" key="2">
    <source>
        <dbReference type="ARBA" id="ARBA00022603"/>
    </source>
</evidence>
<name>A0A1R3T1S9_9BACT</name>
<dbReference type="EMBL" id="LT605205">
    <property type="protein sequence ID" value="SCD21070.1"/>
    <property type="molecule type" value="Genomic_DNA"/>
</dbReference>
<dbReference type="PROSITE" id="PS00092">
    <property type="entry name" value="N6_MTASE"/>
    <property type="match status" value="1"/>
</dbReference>
<dbReference type="KEGG" id="psac:PSM36_2265"/>
<dbReference type="InterPro" id="IPR002941">
    <property type="entry name" value="DNA_methylase_N4/N6"/>
</dbReference>
<dbReference type="InterPro" id="IPR002052">
    <property type="entry name" value="DNA_methylase_N6_adenine_CS"/>
</dbReference>
<sequence>MSNKDPRLFLDDEFEETSLNPEPVVCFGMEFPCEEARRDYFREELRKKLPELKKIEGFPIGEDDDIINLSDPPYYTACPNPWLNDFIGEWEKEKEQLQAEGKRQARFEVKEPYAADVSEGKNNPIYMAHAYHTKVPHPAIMRYILHYTQPGDIVFDGFAGTGMTGVAAQLCGSKEDVDALGEKNAKVGVRKAICSDLSPIASLIAASYNLKFDVHSFAKKAKAILNRVEDELGWMYETEVDGKKAKINYTIWSDVFVCPSCGQEITLWNEAVNLQEKQIKDTFPCPHCGATCSKKNMDKAWETSYDSLLNKTVTMNKKVPVRVNYTCNGRRGERDVVQSDLKLFKKIDGIDISDLSSIRMPEGDESRRNDRIGITHAHQFYSKRNFIYLSRVLELAKGDIFLQIWLTSVLQRTTKSYKFTLDRKFGILTGTLYVPSLNVELNPINILNRKIKDISAMEYLTRGNAIVSINSATELHSLSDASIDYIFTDPPFGANIMYSELSCIWESWIKVMTNTKEEAIINNVQQKSLFEYQTLMNRSFQEYYRVLKPGKWITIEFSNTSASVWNSIQNALQGVGFIVVNVAALDKKQGSFKAVTTTTAVKQDLVITCYKPSKELTFKLEGSLDKSANAMDFIEELLLHLPIHQEKDNSTTAVVERSPKILYDRLISYYVRHGYAIPMDAQEFQKSLHDRFIERDGMFFTASQALEYEDKKSKTTGIVPMALFIGSEAEGIEWLKRELETPQTYSELQPEWMKNMTPTKKGDILPELSEILEDNFIKDADGKWRKPDAEKAADMEIMRGRKMMKEYNMYLEQAQKPKARRMRDTRLEVLRYGFKECYKQKDYQAIITVGDHIQESLLQEDEILLQYYDIAVSRV</sequence>
<evidence type="ECO:0000259" key="4">
    <source>
        <dbReference type="Pfam" id="PF01555"/>
    </source>
</evidence>
<evidence type="ECO:0000313" key="6">
    <source>
        <dbReference type="Proteomes" id="UP000187464"/>
    </source>
</evidence>
<evidence type="ECO:0000256" key="1">
    <source>
        <dbReference type="ARBA" id="ARBA00006594"/>
    </source>
</evidence>
<evidence type="ECO:0000313" key="5">
    <source>
        <dbReference type="EMBL" id="SCD21070.1"/>
    </source>
</evidence>
<proteinExistence type="inferred from homology"/>
<keyword evidence="3" id="KW-0808">Transferase</keyword>
<comment type="similarity">
    <text evidence="1">Belongs to the N(4)/N(6)-methyltransferase family.</text>
</comment>
<dbReference type="Gene3D" id="3.40.50.150">
    <property type="entry name" value="Vaccinia Virus protein VP39"/>
    <property type="match status" value="2"/>
</dbReference>
<evidence type="ECO:0000256" key="3">
    <source>
        <dbReference type="ARBA" id="ARBA00022679"/>
    </source>
</evidence>
<dbReference type="Pfam" id="PF01555">
    <property type="entry name" value="N6_N4_Mtase"/>
    <property type="match status" value="2"/>
</dbReference>
<reference evidence="5 6" key="1">
    <citation type="submission" date="2016-08" db="EMBL/GenBank/DDBJ databases">
        <authorList>
            <person name="Seilhamer J.J."/>
        </authorList>
    </citation>
    <scope>NUCLEOTIDE SEQUENCE [LARGE SCALE GENOMIC DNA]</scope>
    <source>
        <strain evidence="5">M3/6</strain>
    </source>
</reference>
<dbReference type="REBASE" id="188652">
    <property type="entry name" value="M.PsaM36ORF2265P"/>
</dbReference>
<dbReference type="RefSeq" id="WP_076930954.1">
    <property type="nucleotide sequence ID" value="NZ_LT605205.1"/>
</dbReference>
<feature type="domain" description="DNA methylase N-4/N-6" evidence="4">
    <location>
        <begin position="483"/>
        <end position="620"/>
    </location>
</feature>
<organism evidence="5 6">
    <name type="scientific">Proteiniphilum saccharofermentans</name>
    <dbReference type="NCBI Taxonomy" id="1642647"/>
    <lineage>
        <taxon>Bacteria</taxon>
        <taxon>Pseudomonadati</taxon>
        <taxon>Bacteroidota</taxon>
        <taxon>Bacteroidia</taxon>
        <taxon>Bacteroidales</taxon>
        <taxon>Dysgonomonadaceae</taxon>
        <taxon>Proteiniphilum</taxon>
    </lineage>
</organism>
<keyword evidence="6" id="KW-1185">Reference proteome</keyword>
<protein>
    <recommendedName>
        <fullName evidence="4">DNA methylase N-4/N-6 domain-containing protein</fullName>
    </recommendedName>
</protein>